<evidence type="ECO:0000313" key="2">
    <source>
        <dbReference type="Proteomes" id="UP001345219"/>
    </source>
</evidence>
<dbReference type="Proteomes" id="UP001345219">
    <property type="component" value="Chromosome 13"/>
</dbReference>
<proteinExistence type="predicted"/>
<gene>
    <name evidence="1" type="ORF">SAY87_015640</name>
</gene>
<reference evidence="1 2" key="1">
    <citation type="journal article" date="2023" name="Hortic Res">
        <title>Pangenome of water caltrop reveals structural variations and asymmetric subgenome divergence after allopolyploidization.</title>
        <authorList>
            <person name="Zhang X."/>
            <person name="Chen Y."/>
            <person name="Wang L."/>
            <person name="Yuan Y."/>
            <person name="Fang M."/>
            <person name="Shi L."/>
            <person name="Lu R."/>
            <person name="Comes H.P."/>
            <person name="Ma Y."/>
            <person name="Chen Y."/>
            <person name="Huang G."/>
            <person name="Zhou Y."/>
            <person name="Zheng Z."/>
            <person name="Qiu Y."/>
        </authorList>
    </citation>
    <scope>NUCLEOTIDE SEQUENCE [LARGE SCALE GENOMIC DNA]</scope>
    <source>
        <tissue evidence="1">Roots</tissue>
    </source>
</reference>
<evidence type="ECO:0000313" key="1">
    <source>
        <dbReference type="EMBL" id="KAK4779534.1"/>
    </source>
</evidence>
<sequence>MLKSPLSTLFGLRPIFLASSKSQSHNDHRRPRQAVAISLRRFLSNGIHQIGSSMRNPVRYVERQDYGFFTQQATMDQPAGEARQETSVVIRYTTYADLLESFYIRYSKKAKHTHQGSATAASDRKCADPEAFTLSFTVWRKRATQYSVTLTKYSEGRPKFSVVTSKTRQPIGTIERESHQWMSADHLPRSAETCGPDAPPFIHAQTTCISEHQIAPHML</sequence>
<name>A0AAN7L8H7_9MYRT</name>
<accession>A0AAN7L8H7</accession>
<comment type="caution">
    <text evidence="1">The sequence shown here is derived from an EMBL/GenBank/DDBJ whole genome shotgun (WGS) entry which is preliminary data.</text>
</comment>
<protein>
    <submittedName>
        <fullName evidence="1">Uncharacterized protein</fullName>
    </submittedName>
</protein>
<organism evidence="1 2">
    <name type="scientific">Trapa incisa</name>
    <dbReference type="NCBI Taxonomy" id="236973"/>
    <lineage>
        <taxon>Eukaryota</taxon>
        <taxon>Viridiplantae</taxon>
        <taxon>Streptophyta</taxon>
        <taxon>Embryophyta</taxon>
        <taxon>Tracheophyta</taxon>
        <taxon>Spermatophyta</taxon>
        <taxon>Magnoliopsida</taxon>
        <taxon>eudicotyledons</taxon>
        <taxon>Gunneridae</taxon>
        <taxon>Pentapetalae</taxon>
        <taxon>rosids</taxon>
        <taxon>malvids</taxon>
        <taxon>Myrtales</taxon>
        <taxon>Lythraceae</taxon>
        <taxon>Trapa</taxon>
    </lineage>
</organism>
<keyword evidence="2" id="KW-1185">Reference proteome</keyword>
<dbReference type="EMBL" id="JAXIOK010000001">
    <property type="protein sequence ID" value="KAK4779534.1"/>
    <property type="molecule type" value="Genomic_DNA"/>
</dbReference>
<dbReference type="AlphaFoldDB" id="A0AAN7L8H7"/>